<dbReference type="RefSeq" id="WP_228384045.1">
    <property type="nucleotide sequence ID" value="NZ_FXAU01000002.1"/>
</dbReference>
<name>A0A1X7J7D8_9SPHI</name>
<protein>
    <recommendedName>
        <fullName evidence="3">Phosphopeptide-binding protein</fullName>
    </recommendedName>
</protein>
<dbReference type="STRING" id="561061.SAMN05660862_1554"/>
<evidence type="ECO:0000313" key="2">
    <source>
        <dbReference type="Proteomes" id="UP000192980"/>
    </source>
</evidence>
<dbReference type="Proteomes" id="UP000192980">
    <property type="component" value="Unassembled WGS sequence"/>
</dbReference>
<gene>
    <name evidence="1" type="ORF">SAMN05660862_1554</name>
</gene>
<sequence>MNYKIRFIGISAIGIMLLAGCNNKTQKENKNQTSEEIKENSILVSPVEHSKAFPGATLKISDIQTTETSSPDSVLFKVNYGIENFTLTEATEDHNTHHLANSHDGQHIHFILDNSPYTALYKPAHDVKLKKGTEHYLLSFLSRSYHESIKESGAFVLKRFKITEDGKFQELELPKTPMLFYSRPKGEYTGNDTKAVLLDFYILNTELSKDGNKVKAEINGESFMLDNWQPYKIEGLPLGENRIKLTLVDASGNALMGENTSIERTVVLKK</sequence>
<accession>A0A1X7J7D8</accession>
<proteinExistence type="predicted"/>
<organism evidence="1 2">
    <name type="scientific">Sphingobacterium psychroaquaticum</name>
    <dbReference type="NCBI Taxonomy" id="561061"/>
    <lineage>
        <taxon>Bacteria</taxon>
        <taxon>Pseudomonadati</taxon>
        <taxon>Bacteroidota</taxon>
        <taxon>Sphingobacteriia</taxon>
        <taxon>Sphingobacteriales</taxon>
        <taxon>Sphingobacteriaceae</taxon>
        <taxon>Sphingobacterium</taxon>
    </lineage>
</organism>
<reference evidence="1 2" key="1">
    <citation type="submission" date="2017-04" db="EMBL/GenBank/DDBJ databases">
        <authorList>
            <person name="Afonso C.L."/>
            <person name="Miller P.J."/>
            <person name="Scott M.A."/>
            <person name="Spackman E."/>
            <person name="Goraichik I."/>
            <person name="Dimitrov K.M."/>
            <person name="Suarez D.L."/>
            <person name="Swayne D.E."/>
        </authorList>
    </citation>
    <scope>NUCLEOTIDE SEQUENCE [LARGE SCALE GENOMIC DNA]</scope>
    <source>
        <strain evidence="1 2">DSM 22418</strain>
    </source>
</reference>
<keyword evidence="2" id="KW-1185">Reference proteome</keyword>
<dbReference type="EMBL" id="FXAU01000002">
    <property type="protein sequence ID" value="SMG23546.1"/>
    <property type="molecule type" value="Genomic_DNA"/>
</dbReference>
<evidence type="ECO:0008006" key="3">
    <source>
        <dbReference type="Google" id="ProtNLM"/>
    </source>
</evidence>
<dbReference type="AlphaFoldDB" id="A0A1X7J7D8"/>
<dbReference type="PROSITE" id="PS51257">
    <property type="entry name" value="PROKAR_LIPOPROTEIN"/>
    <property type="match status" value="1"/>
</dbReference>
<evidence type="ECO:0000313" key="1">
    <source>
        <dbReference type="EMBL" id="SMG23546.1"/>
    </source>
</evidence>